<name>H6WFY2_9CAUD</name>
<organism evidence="1 2">
    <name type="scientific">Cyanophage S-TIM5</name>
    <dbReference type="NCBI Taxonomy" id="1137745"/>
    <lineage>
        <taxon>Viruses</taxon>
        <taxon>Duplodnaviria</taxon>
        <taxon>Heunggongvirae</taxon>
        <taxon>Uroviricota</taxon>
        <taxon>Caudoviricetes</taxon>
        <taxon>Aurunvirus</taxon>
        <taxon>Aurunvirus STIM5</taxon>
    </lineage>
</organism>
<dbReference type="Proteomes" id="UP000007178">
    <property type="component" value="Segment"/>
</dbReference>
<keyword evidence="2" id="KW-1185">Reference proteome</keyword>
<sequence>MFNSTEILTSSGIEAMSAAYQSIQSPQEKGVFSAALVGGAAGAFDAATQYGMDQLPSGPVMDFTSAAISNLDLTKAPSAISDIIDGGLSGGLSGAVNNISQGIDFNNVNVAALGSQLTGGGLGEVAGIFQNFSNQPGLNSLVPGLPTSASSLLGAAGLAGPWGAAIPAAGMGLQAASALLGGQNPLGSILGGGGAFGSLLGGLGGLFGGGGINPCPCLPKCRKVSHGAASNGVNPLEPQGALIENNSNKYGSDILNNNATCLAQAAGLSFSGIGASLIPSNILNLTGAINSIPALNDPAGRLEQAIKGGAEQSDLMLEFMYAFEGMEKGLKFADNNISQLEWINHINLIKGLLGYNKIVTGPGSILDLNAADTTEHAQAITDLFAMIQRLDGALYRGSLGLTPTPAILASAANIKEIPAKYAKNKAFLIANVIKDIKQAIDLLMDLDPEFGIAFNLGESDQKFNQSKVLNDSLSAKISNSAPQEDKVNFTFSAAAGNNSSQNPFRSLSNSQIGSGEFDTLISQVNNEQERARKRESDCS</sequence>
<dbReference type="GeneID" id="14013911"/>
<proteinExistence type="predicted"/>
<accession>H6WFY2</accession>
<protein>
    <submittedName>
        <fullName evidence="1">Uncharacterized protein</fullName>
    </submittedName>
</protein>
<evidence type="ECO:0000313" key="2">
    <source>
        <dbReference type="Proteomes" id="UP000007178"/>
    </source>
</evidence>
<reference evidence="1 2" key="1">
    <citation type="journal article" date="2012" name="Proc. Natl. Acad. Sci. U.S.A.">
        <title>A novel lineage of myoviruses infecting cyanobacteria is widespread in the oceans.</title>
        <authorList>
            <person name="Sabehi G."/>
            <person name="Shaulov L."/>
            <person name="Silver D.H."/>
            <person name="Yanai I."/>
            <person name="Harel A."/>
            <person name="Lindell D."/>
        </authorList>
    </citation>
    <scope>NUCLEOTIDE SEQUENCE [LARGE SCALE GENOMIC DNA]</scope>
</reference>
<dbReference type="EMBL" id="JQ245707">
    <property type="protein sequence ID" value="AEZ65707.1"/>
    <property type="molecule type" value="Genomic_DNA"/>
</dbReference>
<evidence type="ECO:0000313" key="1">
    <source>
        <dbReference type="EMBL" id="AEZ65707.1"/>
    </source>
</evidence>
<dbReference type="KEGG" id="vg:14013911"/>
<dbReference type="RefSeq" id="YP_007006120.1">
    <property type="nucleotide sequence ID" value="NC_019516.2"/>
</dbReference>